<dbReference type="PANTHER" id="PTHR43943:SF2">
    <property type="entry name" value="DEHYDROGENASE_REDUCTASE 4"/>
    <property type="match status" value="1"/>
</dbReference>
<dbReference type="PANTHER" id="PTHR43943">
    <property type="entry name" value="DEHYDROGENASE/REDUCTASE (SDR FAMILY) MEMBER 4"/>
    <property type="match status" value="1"/>
</dbReference>
<protein>
    <submittedName>
        <fullName evidence="2">Uncharacterized protein</fullName>
    </submittedName>
</protein>
<name>A0A8S1RH25_9CILI</name>
<evidence type="ECO:0000256" key="1">
    <source>
        <dbReference type="ARBA" id="ARBA00006484"/>
    </source>
</evidence>
<organism evidence="2 3">
    <name type="scientific">Paramecium sonneborni</name>
    <dbReference type="NCBI Taxonomy" id="65129"/>
    <lineage>
        <taxon>Eukaryota</taxon>
        <taxon>Sar</taxon>
        <taxon>Alveolata</taxon>
        <taxon>Ciliophora</taxon>
        <taxon>Intramacronucleata</taxon>
        <taxon>Oligohymenophorea</taxon>
        <taxon>Peniculida</taxon>
        <taxon>Parameciidae</taxon>
        <taxon>Paramecium</taxon>
    </lineage>
</organism>
<dbReference type="InterPro" id="IPR020904">
    <property type="entry name" value="Sc_DH/Rdtase_CS"/>
</dbReference>
<dbReference type="EMBL" id="CAJJDN010000178">
    <property type="protein sequence ID" value="CAD8127586.1"/>
    <property type="molecule type" value="Genomic_DNA"/>
</dbReference>
<dbReference type="FunFam" id="3.40.50.720:FF:000084">
    <property type="entry name" value="Short-chain dehydrogenase reductase"/>
    <property type="match status" value="1"/>
</dbReference>
<keyword evidence="3" id="KW-1185">Reference proteome</keyword>
<evidence type="ECO:0000313" key="3">
    <source>
        <dbReference type="Proteomes" id="UP000692954"/>
    </source>
</evidence>
<gene>
    <name evidence="2" type="ORF">PSON_ATCC_30995.1.T1780018</name>
</gene>
<comment type="caution">
    <text evidence="2">The sequence shown here is derived from an EMBL/GenBank/DDBJ whole genome shotgun (WGS) entry which is preliminary data.</text>
</comment>
<sequence length="249" mass="27101">MKKRFQDKVCLVTASSTGIGLAISEQFAKEGATVIISSRDKKHIDAAVEKIRNSGGKAEGYPCHAGKIEDLQKMIQFIKEKFGRLDILVPNAAVSTHFGFVLDMTPQQYDKLFEVNLRGIYFLIQAAYPLLKESKDSNIVIISSIGGYESETGLGMYSVTKTALLGMTKVLSKDLTPIRVNCCAPGLIKTKFSSVLWEGKEQAAAEFMRVERLGVPEDIGNAVAFLASSEASYVNGETLIVAGRASPRL</sequence>
<dbReference type="AlphaFoldDB" id="A0A8S1RH25"/>
<evidence type="ECO:0000313" key="2">
    <source>
        <dbReference type="EMBL" id="CAD8127586.1"/>
    </source>
</evidence>
<dbReference type="Proteomes" id="UP000692954">
    <property type="component" value="Unassembled WGS sequence"/>
</dbReference>
<proteinExistence type="inferred from homology"/>
<comment type="similarity">
    <text evidence="1">Belongs to the short-chain dehydrogenases/reductases (SDR) family.</text>
</comment>
<dbReference type="NCBIfam" id="NF005559">
    <property type="entry name" value="PRK07231.1"/>
    <property type="match status" value="1"/>
</dbReference>
<dbReference type="Pfam" id="PF13561">
    <property type="entry name" value="adh_short_C2"/>
    <property type="match status" value="1"/>
</dbReference>
<dbReference type="PROSITE" id="PS00061">
    <property type="entry name" value="ADH_SHORT"/>
    <property type="match status" value="1"/>
</dbReference>
<dbReference type="OrthoDB" id="1393670at2759"/>
<reference evidence="2" key="1">
    <citation type="submission" date="2021-01" db="EMBL/GenBank/DDBJ databases">
        <authorList>
            <consortium name="Genoscope - CEA"/>
            <person name="William W."/>
        </authorList>
    </citation>
    <scope>NUCLEOTIDE SEQUENCE</scope>
</reference>
<accession>A0A8S1RH25</accession>
<dbReference type="InterPro" id="IPR002347">
    <property type="entry name" value="SDR_fam"/>
</dbReference>